<keyword evidence="1" id="KW-0472">Membrane</keyword>
<evidence type="ECO:0000313" key="2">
    <source>
        <dbReference type="EMBL" id="WLQ58463.1"/>
    </source>
</evidence>
<organism evidence="2 3">
    <name type="scientific">Streptomyces poriferorum</name>
    <dbReference type="NCBI Taxonomy" id="2798799"/>
    <lineage>
        <taxon>Bacteria</taxon>
        <taxon>Bacillati</taxon>
        <taxon>Actinomycetota</taxon>
        <taxon>Actinomycetes</taxon>
        <taxon>Kitasatosporales</taxon>
        <taxon>Streptomycetaceae</taxon>
        <taxon>Streptomyces</taxon>
    </lineage>
</organism>
<keyword evidence="3" id="KW-1185">Reference proteome</keyword>
<keyword evidence="1" id="KW-0812">Transmembrane</keyword>
<reference evidence="2 3" key="1">
    <citation type="submission" date="2023-03" db="EMBL/GenBank/DDBJ databases">
        <title>Isolation and description of six Streptomyces strains from soil environments, able to metabolize different microbial glucans.</title>
        <authorList>
            <person name="Widen T."/>
            <person name="Larsbrink J."/>
        </authorList>
    </citation>
    <scope>NUCLEOTIDE SEQUENCE [LARGE SCALE GENOMIC DNA]</scope>
    <source>
        <strain evidence="2 3">Alt2</strain>
    </source>
</reference>
<proteinExistence type="predicted"/>
<evidence type="ECO:0008006" key="4">
    <source>
        <dbReference type="Google" id="ProtNLM"/>
    </source>
</evidence>
<feature type="transmembrane region" description="Helical" evidence="1">
    <location>
        <begin position="12"/>
        <end position="29"/>
    </location>
</feature>
<dbReference type="Proteomes" id="UP001235744">
    <property type="component" value="Chromosome"/>
</dbReference>
<evidence type="ECO:0000313" key="3">
    <source>
        <dbReference type="Proteomes" id="UP001235744"/>
    </source>
</evidence>
<name>A0ABY9ISR9_9ACTN</name>
<dbReference type="RefSeq" id="WP_306070393.1">
    <property type="nucleotide sequence ID" value="NZ_CP120988.1"/>
</dbReference>
<protein>
    <recommendedName>
        <fullName evidence="4">Lipoprotein</fullName>
    </recommendedName>
</protein>
<gene>
    <name evidence="2" type="ORF">P8A19_24875</name>
</gene>
<dbReference type="EMBL" id="CP120988">
    <property type="protein sequence ID" value="WLQ58463.1"/>
    <property type="molecule type" value="Genomic_DNA"/>
</dbReference>
<evidence type="ECO:0000256" key="1">
    <source>
        <dbReference type="SAM" id="Phobius"/>
    </source>
</evidence>
<sequence length="166" mass="16938">MDPAPEHMSSRTVAAWTVALAALGGMTGFVWGGGFLAVTCGLSLAGGGALKAVLSHRRTVATARGDRAAGTAAPGHGDGAADTMMLGIHAYKHSVFPLSGPGAADPAECMARRKEAYRLTAAEGIPHHIREAAAATLEAIDGGCERAALSAVEDLRGAIRKRHCDL</sequence>
<keyword evidence="1" id="KW-1133">Transmembrane helix</keyword>
<accession>A0ABY9ISR9</accession>